<evidence type="ECO:0000313" key="2">
    <source>
        <dbReference type="EMBL" id="TRY79331.1"/>
    </source>
</evidence>
<accession>A0A553PNS2</accession>
<dbReference type="AlphaFoldDB" id="A0A553PNS2"/>
<comment type="caution">
    <text evidence="2">The sequence shown here is derived from an EMBL/GenBank/DDBJ whole genome shotgun (WGS) entry which is preliminary data.</text>
</comment>
<name>A0A553PNS2_TIGCA</name>
<keyword evidence="3" id="KW-1185">Reference proteome</keyword>
<sequence>MSFIRWIQRKRRSREENVLEQKSRRSKSVDVSQVSHVNGTKGSNLTADELLRLQRSPQIKSEAIQIPTINLQACGSIGDQSGGDSELDSDPYRRHSLGYMSNSVQNSASGSRSSTPPNEDLDGRDAYRGRRLTPSPHQGLYSQYCAHLSADYGSNTSFSVTWRRHSDTCQVPVITVVQSQERSNDVSQTSNGHSRRHSVGILPNKIGVGALNERSKRGHGKENVSGDRHSILTPELKESFLGVKGSGCFASQGSFTIEDAVKMYEASQRRHSDYGTTEPHAQLVI</sequence>
<gene>
    <name evidence="2" type="ORF">TCAL_16041</name>
</gene>
<protein>
    <submittedName>
        <fullName evidence="2">Uncharacterized protein</fullName>
    </submittedName>
</protein>
<feature type="region of interest" description="Disordered" evidence="1">
    <location>
        <begin position="77"/>
        <end position="138"/>
    </location>
</feature>
<feature type="compositionally biased region" description="Polar residues" evidence="1">
    <location>
        <begin position="180"/>
        <end position="192"/>
    </location>
</feature>
<organism evidence="2 3">
    <name type="scientific">Tigriopus californicus</name>
    <name type="common">Marine copepod</name>
    <dbReference type="NCBI Taxonomy" id="6832"/>
    <lineage>
        <taxon>Eukaryota</taxon>
        <taxon>Metazoa</taxon>
        <taxon>Ecdysozoa</taxon>
        <taxon>Arthropoda</taxon>
        <taxon>Crustacea</taxon>
        <taxon>Multicrustacea</taxon>
        <taxon>Hexanauplia</taxon>
        <taxon>Copepoda</taxon>
        <taxon>Harpacticoida</taxon>
        <taxon>Harpacticidae</taxon>
        <taxon>Tigriopus</taxon>
    </lineage>
</organism>
<feature type="region of interest" description="Disordered" evidence="1">
    <location>
        <begin position="17"/>
        <end position="42"/>
    </location>
</feature>
<evidence type="ECO:0000313" key="3">
    <source>
        <dbReference type="Proteomes" id="UP000318571"/>
    </source>
</evidence>
<reference evidence="2 3" key="1">
    <citation type="journal article" date="2018" name="Nat. Ecol. Evol.">
        <title>Genomic signatures of mitonuclear coevolution across populations of Tigriopus californicus.</title>
        <authorList>
            <person name="Barreto F.S."/>
            <person name="Watson E.T."/>
            <person name="Lima T.G."/>
            <person name="Willett C.S."/>
            <person name="Edmands S."/>
            <person name="Li W."/>
            <person name="Burton R.S."/>
        </authorList>
    </citation>
    <scope>NUCLEOTIDE SEQUENCE [LARGE SCALE GENOMIC DNA]</scope>
    <source>
        <strain evidence="2 3">San Diego</strain>
    </source>
</reference>
<proteinExistence type="predicted"/>
<evidence type="ECO:0000256" key="1">
    <source>
        <dbReference type="SAM" id="MobiDB-lite"/>
    </source>
</evidence>
<feature type="compositionally biased region" description="Polar residues" evidence="1">
    <location>
        <begin position="99"/>
        <end position="117"/>
    </location>
</feature>
<feature type="compositionally biased region" description="Polar residues" evidence="1">
    <location>
        <begin position="29"/>
        <end position="42"/>
    </location>
</feature>
<dbReference type="EMBL" id="VCGU01000002">
    <property type="protein sequence ID" value="TRY79331.1"/>
    <property type="molecule type" value="Genomic_DNA"/>
</dbReference>
<feature type="region of interest" description="Disordered" evidence="1">
    <location>
        <begin position="180"/>
        <end position="199"/>
    </location>
</feature>
<dbReference type="Proteomes" id="UP000318571">
    <property type="component" value="Chromosome 6"/>
</dbReference>